<dbReference type="RefSeq" id="WP_035060135.1">
    <property type="nucleotide sequence ID" value="NZ_AXCZ01000073.1"/>
</dbReference>
<dbReference type="GO" id="GO:0006508">
    <property type="term" value="P:proteolysis"/>
    <property type="evidence" value="ECO:0007669"/>
    <property type="project" value="UniProtKB-KW"/>
</dbReference>
<keyword evidence="3 7" id="KW-0812">Transmembrane</keyword>
<sequence length="283" mass="30205">MSTPSDPTAPQVPVCPRHPDRASYIRCQRCERPACPECQQQAAVGVHCVDCVREANRNAPQARTAFGAPLREGRPVVTLTFIGLCLVSFVLQQAMGWQWTGELAFSPAAGEIEPYRFLTTAFLHAPGFLHIAVNMYALWVVGPSLEFALGRWRFVSLYLLSALGGSVMVTLLAVPGSPAWFTAVVGASGAVFGLFGAILVVLRRLGRGAGQILVIIAINTVIGFMFPRISWEAHLGGLLVGLALGLAFAYAPRRRRLEVGVAAVVAVGVVLVLAAAGRYLLVA</sequence>
<feature type="transmembrane region" description="Helical" evidence="7">
    <location>
        <begin position="233"/>
        <end position="252"/>
    </location>
</feature>
<dbReference type="SUPFAM" id="SSF144091">
    <property type="entry name" value="Rhomboid-like"/>
    <property type="match status" value="1"/>
</dbReference>
<dbReference type="Proteomes" id="UP000054314">
    <property type="component" value="Unassembled WGS sequence"/>
</dbReference>
<evidence type="ECO:0000259" key="8">
    <source>
        <dbReference type="Pfam" id="PF01694"/>
    </source>
</evidence>
<keyword evidence="4" id="KW-0378">Hydrolase</keyword>
<dbReference type="OrthoDB" id="9807874at2"/>
<feature type="transmembrane region" description="Helical" evidence="7">
    <location>
        <begin position="209"/>
        <end position="227"/>
    </location>
</feature>
<feature type="transmembrane region" description="Helical" evidence="7">
    <location>
        <begin position="115"/>
        <end position="142"/>
    </location>
</feature>
<evidence type="ECO:0000256" key="5">
    <source>
        <dbReference type="ARBA" id="ARBA00022989"/>
    </source>
</evidence>
<protein>
    <submittedName>
        <fullName evidence="9">Protease</fullName>
    </submittedName>
</protein>
<dbReference type="SUPFAM" id="SSF57845">
    <property type="entry name" value="B-box zinc-binding domain"/>
    <property type="match status" value="1"/>
</dbReference>
<name>A0A0A0BX80_9CELL</name>
<feature type="transmembrane region" description="Helical" evidence="7">
    <location>
        <begin position="76"/>
        <end position="95"/>
    </location>
</feature>
<evidence type="ECO:0000256" key="3">
    <source>
        <dbReference type="ARBA" id="ARBA00022692"/>
    </source>
</evidence>
<proteinExistence type="inferred from homology"/>
<dbReference type="EMBL" id="AXCZ01000073">
    <property type="protein sequence ID" value="KGM13023.1"/>
    <property type="molecule type" value="Genomic_DNA"/>
</dbReference>
<feature type="transmembrane region" description="Helical" evidence="7">
    <location>
        <begin position="154"/>
        <end position="174"/>
    </location>
</feature>
<keyword evidence="5 7" id="KW-1133">Transmembrane helix</keyword>
<dbReference type="AlphaFoldDB" id="A0A0A0BX80"/>
<gene>
    <name evidence="9" type="ORF">N869_16575</name>
</gene>
<feature type="transmembrane region" description="Helical" evidence="7">
    <location>
        <begin position="259"/>
        <end position="281"/>
    </location>
</feature>
<dbReference type="InterPro" id="IPR022764">
    <property type="entry name" value="Peptidase_S54_rhomboid_dom"/>
</dbReference>
<keyword evidence="6 7" id="KW-0472">Membrane</keyword>
<dbReference type="Gene3D" id="1.20.1540.10">
    <property type="entry name" value="Rhomboid-like"/>
    <property type="match status" value="1"/>
</dbReference>
<evidence type="ECO:0000256" key="7">
    <source>
        <dbReference type="SAM" id="Phobius"/>
    </source>
</evidence>
<evidence type="ECO:0000313" key="9">
    <source>
        <dbReference type="EMBL" id="KGM13023.1"/>
    </source>
</evidence>
<reference evidence="9 10" key="1">
    <citation type="submission" date="2013-08" db="EMBL/GenBank/DDBJ databases">
        <title>Genome sequencing of Cellulomonas bogoriensis 69B4.</title>
        <authorList>
            <person name="Chen F."/>
            <person name="Li Y."/>
            <person name="Wang G."/>
        </authorList>
    </citation>
    <scope>NUCLEOTIDE SEQUENCE [LARGE SCALE GENOMIC DNA]</scope>
    <source>
        <strain evidence="9 10">69B4</strain>
    </source>
</reference>
<feature type="transmembrane region" description="Helical" evidence="7">
    <location>
        <begin position="180"/>
        <end position="202"/>
    </location>
</feature>
<dbReference type="InterPro" id="IPR035952">
    <property type="entry name" value="Rhomboid-like_sf"/>
</dbReference>
<evidence type="ECO:0000256" key="1">
    <source>
        <dbReference type="ARBA" id="ARBA00004141"/>
    </source>
</evidence>
<evidence type="ECO:0000256" key="2">
    <source>
        <dbReference type="ARBA" id="ARBA00009045"/>
    </source>
</evidence>
<dbReference type="PANTHER" id="PTHR43731:SF14">
    <property type="entry name" value="PRESENILIN-ASSOCIATED RHOMBOID-LIKE PROTEIN, MITOCHONDRIAL"/>
    <property type="match status" value="1"/>
</dbReference>
<dbReference type="GO" id="GO:0016020">
    <property type="term" value="C:membrane"/>
    <property type="evidence" value="ECO:0007669"/>
    <property type="project" value="UniProtKB-SubCell"/>
</dbReference>
<accession>A0A0A0BX80</accession>
<comment type="subcellular location">
    <subcellularLocation>
        <location evidence="1">Membrane</location>
        <topology evidence="1">Multi-pass membrane protein</topology>
    </subcellularLocation>
</comment>
<dbReference type="Pfam" id="PF01694">
    <property type="entry name" value="Rhomboid"/>
    <property type="match status" value="1"/>
</dbReference>
<feature type="domain" description="Peptidase S54 rhomboid" evidence="8">
    <location>
        <begin position="113"/>
        <end position="249"/>
    </location>
</feature>
<evidence type="ECO:0000256" key="4">
    <source>
        <dbReference type="ARBA" id="ARBA00022801"/>
    </source>
</evidence>
<dbReference type="PANTHER" id="PTHR43731">
    <property type="entry name" value="RHOMBOID PROTEASE"/>
    <property type="match status" value="1"/>
</dbReference>
<dbReference type="GO" id="GO:0004252">
    <property type="term" value="F:serine-type endopeptidase activity"/>
    <property type="evidence" value="ECO:0007669"/>
    <property type="project" value="InterPro"/>
</dbReference>
<comment type="caution">
    <text evidence="9">The sequence shown here is derived from an EMBL/GenBank/DDBJ whole genome shotgun (WGS) entry which is preliminary data.</text>
</comment>
<evidence type="ECO:0000313" key="10">
    <source>
        <dbReference type="Proteomes" id="UP000054314"/>
    </source>
</evidence>
<keyword evidence="9" id="KW-0645">Protease</keyword>
<evidence type="ECO:0000256" key="6">
    <source>
        <dbReference type="ARBA" id="ARBA00023136"/>
    </source>
</evidence>
<keyword evidence="10" id="KW-1185">Reference proteome</keyword>
<organism evidence="9 10">
    <name type="scientific">Cellulomonas bogoriensis 69B4 = DSM 16987</name>
    <dbReference type="NCBI Taxonomy" id="1386082"/>
    <lineage>
        <taxon>Bacteria</taxon>
        <taxon>Bacillati</taxon>
        <taxon>Actinomycetota</taxon>
        <taxon>Actinomycetes</taxon>
        <taxon>Micrococcales</taxon>
        <taxon>Cellulomonadaceae</taxon>
        <taxon>Cellulomonas</taxon>
    </lineage>
</organism>
<dbReference type="InterPro" id="IPR050925">
    <property type="entry name" value="Rhomboid_protease_S54"/>
</dbReference>
<comment type="similarity">
    <text evidence="2">Belongs to the peptidase S54 family.</text>
</comment>